<comment type="pathway">
    <text evidence="1">Purine metabolism; IMP biosynthesis via de novo pathway; 5-amino-1-(5-phospho-D-ribosyl)imidazole-4-carboxamide from 5-amino-1-(5-phospho-D-ribosyl)imidazole-4-carboxylate: step 1/2.</text>
</comment>
<evidence type="ECO:0000256" key="6">
    <source>
        <dbReference type="ARBA" id="ARBA00022840"/>
    </source>
</evidence>
<proteinExistence type="predicted"/>
<dbReference type="InterPro" id="IPR028923">
    <property type="entry name" value="SAICAR_synt/ADE2_N"/>
</dbReference>
<sequence>LPGLKIFKKGKVRDLYDLKEKLLIVASDRISAFDCVLPVG</sequence>
<dbReference type="GO" id="GO:0005524">
    <property type="term" value="F:ATP binding"/>
    <property type="evidence" value="ECO:0007669"/>
    <property type="project" value="UniProtKB-KW"/>
</dbReference>
<dbReference type="EMBL" id="BART01042163">
    <property type="protein sequence ID" value="GAH20988.1"/>
    <property type="molecule type" value="Genomic_DNA"/>
</dbReference>
<dbReference type="AlphaFoldDB" id="X1FJQ2"/>
<reference evidence="8" key="1">
    <citation type="journal article" date="2014" name="Front. Microbiol.">
        <title>High frequency of phylogenetically diverse reductive dehalogenase-homologous genes in deep subseafloor sedimentary metagenomes.</title>
        <authorList>
            <person name="Kawai M."/>
            <person name="Futagami T."/>
            <person name="Toyoda A."/>
            <person name="Takaki Y."/>
            <person name="Nishi S."/>
            <person name="Hori S."/>
            <person name="Arai W."/>
            <person name="Tsubouchi T."/>
            <person name="Morono Y."/>
            <person name="Uchiyama I."/>
            <person name="Ito T."/>
            <person name="Fujiyama A."/>
            <person name="Inagaki F."/>
            <person name="Takami H."/>
        </authorList>
    </citation>
    <scope>NUCLEOTIDE SEQUENCE</scope>
    <source>
        <strain evidence="8">Expedition CK06-06</strain>
    </source>
</reference>
<protein>
    <recommendedName>
        <fullName evidence="2">phosphoribosylaminoimidazolesuccinocarboxamide synthase</fullName>
        <ecNumber evidence="2">6.3.2.6</ecNumber>
    </recommendedName>
</protein>
<comment type="caution">
    <text evidence="8">The sequence shown here is derived from an EMBL/GenBank/DDBJ whole genome shotgun (WGS) entry which is preliminary data.</text>
</comment>
<dbReference type="GO" id="GO:0005737">
    <property type="term" value="C:cytoplasm"/>
    <property type="evidence" value="ECO:0007669"/>
    <property type="project" value="TreeGrafter"/>
</dbReference>
<dbReference type="EC" id="6.3.2.6" evidence="2"/>
<dbReference type="Pfam" id="PF01259">
    <property type="entry name" value="SAICAR_synt"/>
    <property type="match status" value="1"/>
</dbReference>
<evidence type="ECO:0000256" key="2">
    <source>
        <dbReference type="ARBA" id="ARBA00012217"/>
    </source>
</evidence>
<feature type="non-terminal residue" evidence="8">
    <location>
        <position position="40"/>
    </location>
</feature>
<dbReference type="PANTHER" id="PTHR43700">
    <property type="entry name" value="PHOSPHORIBOSYLAMINOIMIDAZOLE-SUCCINOCARBOXAMIDE SYNTHASE"/>
    <property type="match status" value="1"/>
</dbReference>
<keyword evidence="6" id="KW-0067">ATP-binding</keyword>
<evidence type="ECO:0000256" key="3">
    <source>
        <dbReference type="ARBA" id="ARBA00022598"/>
    </source>
</evidence>
<dbReference type="PANTHER" id="PTHR43700:SF1">
    <property type="entry name" value="PHOSPHORIBOSYLAMINOIMIDAZOLE-SUCCINOCARBOXAMIDE SYNTHASE"/>
    <property type="match status" value="1"/>
</dbReference>
<keyword evidence="4" id="KW-0547">Nucleotide-binding</keyword>
<evidence type="ECO:0000256" key="4">
    <source>
        <dbReference type="ARBA" id="ARBA00022741"/>
    </source>
</evidence>
<dbReference type="GO" id="GO:0006189">
    <property type="term" value="P:'de novo' IMP biosynthetic process"/>
    <property type="evidence" value="ECO:0007669"/>
    <property type="project" value="UniProtKB-UniPathway"/>
</dbReference>
<dbReference type="SUPFAM" id="SSF56104">
    <property type="entry name" value="SAICAR synthase-like"/>
    <property type="match status" value="1"/>
</dbReference>
<keyword evidence="3" id="KW-0436">Ligase</keyword>
<dbReference type="GO" id="GO:0004639">
    <property type="term" value="F:phosphoribosylaminoimidazolesuccinocarboxamide synthase activity"/>
    <property type="evidence" value="ECO:0007669"/>
    <property type="project" value="UniProtKB-EC"/>
</dbReference>
<evidence type="ECO:0000256" key="5">
    <source>
        <dbReference type="ARBA" id="ARBA00022755"/>
    </source>
</evidence>
<gene>
    <name evidence="8" type="ORF">S01H4_67237</name>
</gene>
<accession>X1FJQ2</accession>
<organism evidence="8">
    <name type="scientific">marine sediment metagenome</name>
    <dbReference type="NCBI Taxonomy" id="412755"/>
    <lineage>
        <taxon>unclassified sequences</taxon>
        <taxon>metagenomes</taxon>
        <taxon>ecological metagenomes</taxon>
    </lineage>
</organism>
<dbReference type="Gene3D" id="3.30.200.20">
    <property type="entry name" value="Phosphorylase Kinase, domain 1"/>
    <property type="match status" value="1"/>
</dbReference>
<dbReference type="UniPathway" id="UPA00074">
    <property type="reaction ID" value="UER00131"/>
</dbReference>
<feature type="domain" description="SAICAR synthetase/ADE2 N-terminal" evidence="7">
    <location>
        <begin position="8"/>
        <end position="38"/>
    </location>
</feature>
<keyword evidence="5" id="KW-0658">Purine biosynthesis</keyword>
<evidence type="ECO:0000256" key="1">
    <source>
        <dbReference type="ARBA" id="ARBA00004672"/>
    </source>
</evidence>
<evidence type="ECO:0000259" key="7">
    <source>
        <dbReference type="Pfam" id="PF01259"/>
    </source>
</evidence>
<evidence type="ECO:0000313" key="8">
    <source>
        <dbReference type="EMBL" id="GAH20988.1"/>
    </source>
</evidence>
<name>X1FJQ2_9ZZZZ</name>
<feature type="non-terminal residue" evidence="8">
    <location>
        <position position="1"/>
    </location>
</feature>